<accession>A0A8S1JCP6</accession>
<evidence type="ECO:0000313" key="1">
    <source>
        <dbReference type="EMBL" id="CAD7704934.1"/>
    </source>
</evidence>
<proteinExistence type="predicted"/>
<feature type="non-terminal residue" evidence="1">
    <location>
        <position position="1"/>
    </location>
</feature>
<protein>
    <submittedName>
        <fullName evidence="1">Uncharacterized protein</fullName>
    </submittedName>
</protein>
<name>A0A8S1JCP6_9CHLO</name>
<dbReference type="AlphaFoldDB" id="A0A8S1JCP6"/>
<reference evidence="1" key="1">
    <citation type="submission" date="2020-12" db="EMBL/GenBank/DDBJ databases">
        <authorList>
            <person name="Iha C."/>
        </authorList>
    </citation>
    <scope>NUCLEOTIDE SEQUENCE</scope>
</reference>
<organism evidence="1 2">
    <name type="scientific">Ostreobium quekettii</name>
    <dbReference type="NCBI Taxonomy" id="121088"/>
    <lineage>
        <taxon>Eukaryota</taxon>
        <taxon>Viridiplantae</taxon>
        <taxon>Chlorophyta</taxon>
        <taxon>core chlorophytes</taxon>
        <taxon>Ulvophyceae</taxon>
        <taxon>TCBD clade</taxon>
        <taxon>Bryopsidales</taxon>
        <taxon>Ostreobineae</taxon>
        <taxon>Ostreobiaceae</taxon>
        <taxon>Ostreobium</taxon>
    </lineage>
</organism>
<gene>
    <name evidence="1" type="ORF">OSTQU699_LOCUS10289</name>
</gene>
<comment type="caution">
    <text evidence="1">The sequence shown here is derived from an EMBL/GenBank/DDBJ whole genome shotgun (WGS) entry which is preliminary data.</text>
</comment>
<sequence length="49" mass="5359">QLPTDADYDYDCFIEVGRDVIKGRTTKEAQNIILSVVGGLFPPGATARF</sequence>
<evidence type="ECO:0000313" key="2">
    <source>
        <dbReference type="Proteomes" id="UP000708148"/>
    </source>
</evidence>
<dbReference type="Proteomes" id="UP000708148">
    <property type="component" value="Unassembled WGS sequence"/>
</dbReference>
<keyword evidence="2" id="KW-1185">Reference proteome</keyword>
<feature type="non-terminal residue" evidence="1">
    <location>
        <position position="49"/>
    </location>
</feature>
<dbReference type="EMBL" id="CAJHUC010002975">
    <property type="protein sequence ID" value="CAD7704934.1"/>
    <property type="molecule type" value="Genomic_DNA"/>
</dbReference>